<dbReference type="InterPro" id="IPR001763">
    <property type="entry name" value="Rhodanese-like_dom"/>
</dbReference>
<reference evidence="4 5" key="1">
    <citation type="submission" date="2019-10" db="EMBL/GenBank/DDBJ databases">
        <title>Assembly and Annotation for the nematode Trichostrongylus colubriformis.</title>
        <authorList>
            <person name="Martin J."/>
        </authorList>
    </citation>
    <scope>NUCLEOTIDE SEQUENCE [LARGE SCALE GENOMIC DNA]</scope>
    <source>
        <strain evidence="4">G859</strain>
        <tissue evidence="4">Whole worm</tissue>
    </source>
</reference>
<evidence type="ECO:0000259" key="3">
    <source>
        <dbReference type="PROSITE" id="PS50206"/>
    </source>
</evidence>
<proteinExistence type="predicted"/>
<organism evidence="4 5">
    <name type="scientific">Trichostrongylus colubriformis</name>
    <name type="common">Black scour worm</name>
    <dbReference type="NCBI Taxonomy" id="6319"/>
    <lineage>
        <taxon>Eukaryota</taxon>
        <taxon>Metazoa</taxon>
        <taxon>Ecdysozoa</taxon>
        <taxon>Nematoda</taxon>
        <taxon>Chromadorea</taxon>
        <taxon>Rhabditida</taxon>
        <taxon>Rhabditina</taxon>
        <taxon>Rhabditomorpha</taxon>
        <taxon>Strongyloidea</taxon>
        <taxon>Trichostrongylidae</taxon>
        <taxon>Trichostrongylus</taxon>
    </lineage>
</organism>
<comment type="caution">
    <text evidence="4">The sequence shown here is derived from an EMBL/GenBank/DDBJ whole genome shotgun (WGS) entry which is preliminary data.</text>
</comment>
<dbReference type="PANTHER" id="PTHR11364">
    <property type="entry name" value="THIOSULFATE SULFERTANSFERASE"/>
    <property type="match status" value="1"/>
</dbReference>
<evidence type="ECO:0000256" key="2">
    <source>
        <dbReference type="ARBA" id="ARBA00022737"/>
    </source>
</evidence>
<name>A0AAN8FCC7_TRICO</name>
<evidence type="ECO:0000256" key="1">
    <source>
        <dbReference type="ARBA" id="ARBA00022679"/>
    </source>
</evidence>
<evidence type="ECO:0000313" key="4">
    <source>
        <dbReference type="EMBL" id="KAK5968893.1"/>
    </source>
</evidence>
<dbReference type="SUPFAM" id="SSF52821">
    <property type="entry name" value="Rhodanese/Cell cycle control phosphatase"/>
    <property type="match status" value="2"/>
</dbReference>
<protein>
    <submittedName>
        <fullName evidence="4">Rhodanese domain-containing protein</fullName>
    </submittedName>
</protein>
<dbReference type="Gene3D" id="3.40.250.10">
    <property type="entry name" value="Rhodanese-like domain"/>
    <property type="match status" value="2"/>
</dbReference>
<dbReference type="PROSITE" id="PS50206">
    <property type="entry name" value="RHODANESE_3"/>
    <property type="match status" value="2"/>
</dbReference>
<dbReference type="AlphaFoldDB" id="A0AAN8FCC7"/>
<sequence length="168" mass="18281">MLWAGRAWWTFKLYGHDKVSVLNGGLDAWKSAGQPVTNDIVVVQPSDWTAKPFDLSRIITFEELNKKQSDGKSLFEKLDRINYVDARPAGQFNGTEPMGVAAEGATGAHVKGAKNIPLAAVVTEKGLKPKEEIKRDVTGATLTVYDPLQGSMTEVGLRAPELISVKNT</sequence>
<accession>A0AAN8FCC7</accession>
<evidence type="ECO:0000313" key="5">
    <source>
        <dbReference type="Proteomes" id="UP001331761"/>
    </source>
</evidence>
<keyword evidence="2" id="KW-0677">Repeat</keyword>
<keyword evidence="5" id="KW-1185">Reference proteome</keyword>
<feature type="domain" description="Rhodanese" evidence="3">
    <location>
        <begin position="77"/>
        <end position="135"/>
    </location>
</feature>
<gene>
    <name evidence="4" type="ORF">GCK32_010285</name>
</gene>
<dbReference type="GO" id="GO:0005739">
    <property type="term" value="C:mitochondrion"/>
    <property type="evidence" value="ECO:0007669"/>
    <property type="project" value="TreeGrafter"/>
</dbReference>
<dbReference type="InterPro" id="IPR045078">
    <property type="entry name" value="TST/MPST-like"/>
</dbReference>
<dbReference type="PANTHER" id="PTHR11364:SF27">
    <property type="entry name" value="SULFURTRANSFERASE"/>
    <property type="match status" value="1"/>
</dbReference>
<feature type="domain" description="Rhodanese" evidence="3">
    <location>
        <begin position="3"/>
        <end position="38"/>
    </location>
</feature>
<keyword evidence="1" id="KW-0808">Transferase</keyword>
<dbReference type="InterPro" id="IPR036873">
    <property type="entry name" value="Rhodanese-like_dom_sf"/>
</dbReference>
<dbReference type="Proteomes" id="UP001331761">
    <property type="component" value="Unassembled WGS sequence"/>
</dbReference>
<dbReference type="GO" id="GO:0004792">
    <property type="term" value="F:thiosulfate-cyanide sulfurtransferase activity"/>
    <property type="evidence" value="ECO:0007669"/>
    <property type="project" value="TreeGrafter"/>
</dbReference>
<dbReference type="EMBL" id="WIXE01020869">
    <property type="protein sequence ID" value="KAK5968893.1"/>
    <property type="molecule type" value="Genomic_DNA"/>
</dbReference>